<dbReference type="InterPro" id="IPR038056">
    <property type="entry name" value="YjbR-like_sf"/>
</dbReference>
<dbReference type="SUPFAM" id="SSF142906">
    <property type="entry name" value="YjbR-like"/>
    <property type="match status" value="1"/>
</dbReference>
<reference evidence="1 2" key="1">
    <citation type="submission" date="2019-12" db="EMBL/GenBank/DDBJ databases">
        <authorList>
            <person name="Xu J."/>
        </authorList>
    </citation>
    <scope>NUCLEOTIDE SEQUENCE [LARGE SCALE GENOMIC DNA]</scope>
    <source>
        <strain evidence="1 2">HX-5-24</strain>
    </source>
</reference>
<dbReference type="Pfam" id="PF04237">
    <property type="entry name" value="YjbR"/>
    <property type="match status" value="1"/>
</dbReference>
<accession>A0A7C9HZD5</accession>
<dbReference type="AlphaFoldDB" id="A0A7C9HZD5"/>
<dbReference type="EMBL" id="WOXT01000003">
    <property type="protein sequence ID" value="MUV14754.1"/>
    <property type="molecule type" value="Genomic_DNA"/>
</dbReference>
<evidence type="ECO:0000313" key="1">
    <source>
        <dbReference type="EMBL" id="MUV14754.1"/>
    </source>
</evidence>
<comment type="caution">
    <text evidence="1">The sequence shown here is derived from an EMBL/GenBank/DDBJ whole genome shotgun (WGS) entry which is preliminary data.</text>
</comment>
<keyword evidence="2" id="KW-1185">Reference proteome</keyword>
<name>A0A7C9HZD5_9GAMM</name>
<proteinExistence type="predicted"/>
<sequence length="106" mass="11965">MKFEQVRAEALSLAEVTQAPHFDFASFRVGGKIFMTVPPDEKHVHLFVAEEDRELALALHPGFAEKLMWGTRVAGLRIALHEAKPDIVLQLVHKAWANKAPKRLSR</sequence>
<organism evidence="1 2">
    <name type="scientific">Noviluteimonas gilva</name>
    <dbReference type="NCBI Taxonomy" id="2682097"/>
    <lineage>
        <taxon>Bacteria</taxon>
        <taxon>Pseudomonadati</taxon>
        <taxon>Pseudomonadota</taxon>
        <taxon>Gammaproteobacteria</taxon>
        <taxon>Lysobacterales</taxon>
        <taxon>Lysobacteraceae</taxon>
        <taxon>Noviluteimonas</taxon>
    </lineage>
</organism>
<dbReference type="Proteomes" id="UP000479692">
    <property type="component" value="Unassembled WGS sequence"/>
</dbReference>
<gene>
    <name evidence="1" type="ORF">GN331_11115</name>
</gene>
<protein>
    <recommendedName>
        <fullName evidence="3">MmcQ/YjbR family DNA-binding protein</fullName>
    </recommendedName>
</protein>
<dbReference type="InterPro" id="IPR058532">
    <property type="entry name" value="YjbR/MT2646/Rv2570-like"/>
</dbReference>
<evidence type="ECO:0000313" key="2">
    <source>
        <dbReference type="Proteomes" id="UP000479692"/>
    </source>
</evidence>
<evidence type="ECO:0008006" key="3">
    <source>
        <dbReference type="Google" id="ProtNLM"/>
    </source>
</evidence>
<dbReference type="RefSeq" id="WP_156642116.1">
    <property type="nucleotide sequence ID" value="NZ_WOXT01000003.1"/>
</dbReference>